<evidence type="ECO:0000259" key="2">
    <source>
        <dbReference type="Pfam" id="PF13962"/>
    </source>
</evidence>
<proteinExistence type="predicted"/>
<dbReference type="AlphaFoldDB" id="A0A822XSE6"/>
<dbReference type="EMBL" id="DUZY01000001">
    <property type="protein sequence ID" value="DAD22613.1"/>
    <property type="molecule type" value="Genomic_DNA"/>
</dbReference>
<feature type="transmembrane region" description="Helical" evidence="1">
    <location>
        <begin position="187"/>
        <end position="213"/>
    </location>
</feature>
<organism evidence="3 4">
    <name type="scientific">Nelumbo nucifera</name>
    <name type="common">Sacred lotus</name>
    <dbReference type="NCBI Taxonomy" id="4432"/>
    <lineage>
        <taxon>Eukaryota</taxon>
        <taxon>Viridiplantae</taxon>
        <taxon>Streptophyta</taxon>
        <taxon>Embryophyta</taxon>
        <taxon>Tracheophyta</taxon>
        <taxon>Spermatophyta</taxon>
        <taxon>Magnoliopsida</taxon>
        <taxon>Proteales</taxon>
        <taxon>Nelumbonaceae</taxon>
        <taxon>Nelumbo</taxon>
    </lineage>
</organism>
<evidence type="ECO:0000313" key="4">
    <source>
        <dbReference type="Proteomes" id="UP000607653"/>
    </source>
</evidence>
<keyword evidence="1" id="KW-0812">Transmembrane</keyword>
<evidence type="ECO:0000256" key="1">
    <source>
        <dbReference type="SAM" id="Phobius"/>
    </source>
</evidence>
<dbReference type="Pfam" id="PF13962">
    <property type="entry name" value="PGG"/>
    <property type="match status" value="1"/>
</dbReference>
<gene>
    <name evidence="3" type="ORF">HUJ06_024076</name>
</gene>
<comment type="caution">
    <text evidence="3">The sequence shown here is derived from an EMBL/GenBank/DDBJ whole genome shotgun (WGS) entry which is preliminary data.</text>
</comment>
<keyword evidence="4" id="KW-1185">Reference proteome</keyword>
<feature type="transmembrane region" description="Helical" evidence="1">
    <location>
        <begin position="138"/>
        <end position="166"/>
    </location>
</feature>
<evidence type="ECO:0000313" key="3">
    <source>
        <dbReference type="EMBL" id="DAD22613.1"/>
    </source>
</evidence>
<feature type="transmembrane region" description="Helical" evidence="1">
    <location>
        <begin position="219"/>
        <end position="239"/>
    </location>
</feature>
<name>A0A822XSE6_NELNU</name>
<feature type="domain" description="PGG" evidence="2">
    <location>
        <begin position="98"/>
        <end position="211"/>
    </location>
</feature>
<protein>
    <recommendedName>
        <fullName evidence="2">PGG domain-containing protein</fullName>
    </recommendedName>
</protein>
<keyword evidence="1" id="KW-0472">Membrane</keyword>
<dbReference type="InterPro" id="IPR026961">
    <property type="entry name" value="PGG_dom"/>
</dbReference>
<keyword evidence="1" id="KW-1133">Transmembrane helix</keyword>
<dbReference type="PANTHER" id="PTHR24177:SF365">
    <property type="entry name" value="ANKYRIN REPEAT-CONTAINING PROTEIN NPR4-LIKE ISOFORM X1"/>
    <property type="match status" value="1"/>
</dbReference>
<accession>A0A822XSE6</accession>
<feature type="transmembrane region" description="Helical" evidence="1">
    <location>
        <begin position="108"/>
        <end position="126"/>
    </location>
</feature>
<reference evidence="3 4" key="1">
    <citation type="journal article" date="2020" name="Mol. Biol. Evol.">
        <title>Distinct Expression and Methylation Patterns for Genes with Different Fates following a Single Whole-Genome Duplication in Flowering Plants.</title>
        <authorList>
            <person name="Shi T."/>
            <person name="Rahmani R.S."/>
            <person name="Gugger P.F."/>
            <person name="Wang M."/>
            <person name="Li H."/>
            <person name="Zhang Y."/>
            <person name="Li Z."/>
            <person name="Wang Q."/>
            <person name="Van de Peer Y."/>
            <person name="Marchal K."/>
            <person name="Chen J."/>
        </authorList>
    </citation>
    <scope>NUCLEOTIDE SEQUENCE [LARGE SCALE GENOMIC DNA]</scope>
    <source>
        <tissue evidence="3">Leaf</tissue>
    </source>
</reference>
<sequence>MDNIKSSTSYMGSGAKYNHLNDIDYFGNNMLHLAAELSPYKQLSRVSGAALQMQRELQWFKEVEKFIPPKHRESRNNNGKTPQALFTEEHKDLVKEGEKWMKDTAQSCMLVATLIATFTFAAAFILPGGNNNDTGIPIFLHTTAFLVFIISDALSLFSSSTSVLIVSGILTSRYAEQDFLVSLHRRLIIGLATLFFSVATMMVAFGATLFLVLHHRAQWVAIQITLLGSVPVCLLYRSFPYWLTWRLQILCFILPLSSPLTPASNRDHILPTPPVPSMSMRKTQLFERFRTRRVVILSVSRTGGPTWLRAFMCSLDLY</sequence>
<dbReference type="PANTHER" id="PTHR24177">
    <property type="entry name" value="CASKIN"/>
    <property type="match status" value="1"/>
</dbReference>
<dbReference type="Proteomes" id="UP000607653">
    <property type="component" value="Unassembled WGS sequence"/>
</dbReference>